<accession>A0ABW3M752</accession>
<organism evidence="2 3">
    <name type="scientific">Kibdelosporangium lantanae</name>
    <dbReference type="NCBI Taxonomy" id="1497396"/>
    <lineage>
        <taxon>Bacteria</taxon>
        <taxon>Bacillati</taxon>
        <taxon>Actinomycetota</taxon>
        <taxon>Actinomycetes</taxon>
        <taxon>Pseudonocardiales</taxon>
        <taxon>Pseudonocardiaceae</taxon>
        <taxon>Kibdelosporangium</taxon>
    </lineage>
</organism>
<name>A0ABW3M752_9PSEU</name>
<sequence>IGVLLGGVLVGWSGFFGALVGGALGIGSFLLTQVMMRQVAAVNMNMLMVAMLGGFLAKMLVLFGALTLLGRVAELHRMSLALTLLATIIVSGTIEAMAFRKNQVPTIIPAPGSTSGNPED</sequence>
<evidence type="ECO:0000313" key="2">
    <source>
        <dbReference type="EMBL" id="MFD1046416.1"/>
    </source>
</evidence>
<protein>
    <submittedName>
        <fullName evidence="2">Uncharacterized protein</fullName>
    </submittedName>
</protein>
<evidence type="ECO:0000313" key="3">
    <source>
        <dbReference type="Proteomes" id="UP001597045"/>
    </source>
</evidence>
<proteinExistence type="predicted"/>
<keyword evidence="1" id="KW-0472">Membrane</keyword>
<feature type="transmembrane region" description="Helical" evidence="1">
    <location>
        <begin position="78"/>
        <end position="99"/>
    </location>
</feature>
<dbReference type="Proteomes" id="UP001597045">
    <property type="component" value="Unassembled WGS sequence"/>
</dbReference>
<feature type="transmembrane region" description="Helical" evidence="1">
    <location>
        <begin position="12"/>
        <end position="32"/>
    </location>
</feature>
<reference evidence="3" key="1">
    <citation type="journal article" date="2019" name="Int. J. Syst. Evol. Microbiol.">
        <title>The Global Catalogue of Microorganisms (GCM) 10K type strain sequencing project: providing services to taxonomists for standard genome sequencing and annotation.</title>
        <authorList>
            <consortium name="The Broad Institute Genomics Platform"/>
            <consortium name="The Broad Institute Genome Sequencing Center for Infectious Disease"/>
            <person name="Wu L."/>
            <person name="Ma J."/>
        </authorList>
    </citation>
    <scope>NUCLEOTIDE SEQUENCE [LARGE SCALE GENOMIC DNA]</scope>
    <source>
        <strain evidence="3">JCM 31486</strain>
    </source>
</reference>
<gene>
    <name evidence="2" type="ORF">ACFQ1S_13050</name>
</gene>
<keyword evidence="3" id="KW-1185">Reference proteome</keyword>
<keyword evidence="1" id="KW-1133">Transmembrane helix</keyword>
<dbReference type="EMBL" id="JBHTIS010000647">
    <property type="protein sequence ID" value="MFD1046416.1"/>
    <property type="molecule type" value="Genomic_DNA"/>
</dbReference>
<feature type="transmembrane region" description="Helical" evidence="1">
    <location>
        <begin position="44"/>
        <end position="66"/>
    </location>
</feature>
<feature type="non-terminal residue" evidence="2">
    <location>
        <position position="1"/>
    </location>
</feature>
<keyword evidence="1" id="KW-0812">Transmembrane</keyword>
<comment type="caution">
    <text evidence="2">The sequence shown here is derived from an EMBL/GenBank/DDBJ whole genome shotgun (WGS) entry which is preliminary data.</text>
</comment>
<evidence type="ECO:0000256" key="1">
    <source>
        <dbReference type="SAM" id="Phobius"/>
    </source>
</evidence>